<dbReference type="InterPro" id="IPR010255">
    <property type="entry name" value="Haem_peroxidase_sf"/>
</dbReference>
<keyword evidence="2" id="KW-0611">Plant defense</keyword>
<evidence type="ECO:0000256" key="3">
    <source>
        <dbReference type="ARBA" id="ARBA00022837"/>
    </source>
</evidence>
<dbReference type="GO" id="GO:0046872">
    <property type="term" value="F:metal ion binding"/>
    <property type="evidence" value="ECO:0007669"/>
    <property type="project" value="UniProtKB-KW"/>
</dbReference>
<dbReference type="EMBL" id="SWLB01000014">
    <property type="protein sequence ID" value="KAF3330147.1"/>
    <property type="molecule type" value="Genomic_DNA"/>
</dbReference>
<dbReference type="InterPro" id="IPR050783">
    <property type="entry name" value="Oxylipin_biosynth_metab"/>
</dbReference>
<evidence type="ECO:0000256" key="1">
    <source>
        <dbReference type="ARBA" id="ARBA00022723"/>
    </source>
</evidence>
<proteinExistence type="predicted"/>
<evidence type="ECO:0000313" key="7">
    <source>
        <dbReference type="EMBL" id="KAF3330147.1"/>
    </source>
</evidence>
<dbReference type="InterPro" id="IPR019791">
    <property type="entry name" value="Haem_peroxidase_animal"/>
</dbReference>
<evidence type="ECO:0000313" key="8">
    <source>
        <dbReference type="Proteomes" id="UP000623129"/>
    </source>
</evidence>
<protein>
    <submittedName>
        <fullName evidence="7">Prostaglandin G/H synthase 2</fullName>
    </submittedName>
</protein>
<accession>A0A833V9S6</accession>
<keyword evidence="6" id="KW-0408">Iron</keyword>
<keyword evidence="5" id="KW-0560">Oxidoreductase</keyword>
<dbReference type="GO" id="GO:0016702">
    <property type="term" value="F:oxidoreductase activity, acting on single donors with incorporation of molecular oxygen, incorporation of two atoms of oxygen"/>
    <property type="evidence" value="ECO:0007669"/>
    <property type="project" value="TreeGrafter"/>
</dbReference>
<dbReference type="PANTHER" id="PTHR11903">
    <property type="entry name" value="PROSTAGLANDIN G/H SYNTHASE"/>
    <property type="match status" value="1"/>
</dbReference>
<dbReference type="OrthoDB" id="823504at2759"/>
<dbReference type="GO" id="GO:0020037">
    <property type="term" value="F:heme binding"/>
    <property type="evidence" value="ECO:0007669"/>
    <property type="project" value="InterPro"/>
</dbReference>
<dbReference type="GO" id="GO:0006631">
    <property type="term" value="P:fatty acid metabolic process"/>
    <property type="evidence" value="ECO:0007669"/>
    <property type="project" value="UniProtKB-ARBA"/>
</dbReference>
<comment type="caution">
    <text evidence="7">The sequence shown here is derived from an EMBL/GenBank/DDBJ whole genome shotgun (WGS) entry which is preliminary data.</text>
</comment>
<sequence>MVYRREAYISRYNVFRRKLLLPPIEQWEDLTSDEEAVKVLREVYGDDVEKLDLLGGLMAEKKIKGFAISETAFNIFIDPNGIKVLIIRPIIVWAGIM</sequence>
<dbReference type="GO" id="GO:0006979">
    <property type="term" value="P:response to oxidative stress"/>
    <property type="evidence" value="ECO:0007669"/>
    <property type="project" value="InterPro"/>
</dbReference>
<gene>
    <name evidence="7" type="ORF">FCM35_KLT05478</name>
</gene>
<evidence type="ECO:0000256" key="5">
    <source>
        <dbReference type="ARBA" id="ARBA00023002"/>
    </source>
</evidence>
<evidence type="ECO:0000256" key="2">
    <source>
        <dbReference type="ARBA" id="ARBA00022821"/>
    </source>
</evidence>
<dbReference type="Gene3D" id="1.10.640.10">
    <property type="entry name" value="Haem peroxidase domain superfamily, animal type"/>
    <property type="match status" value="1"/>
</dbReference>
<keyword evidence="1" id="KW-0479">Metal-binding</keyword>
<dbReference type="GO" id="GO:0004601">
    <property type="term" value="F:peroxidase activity"/>
    <property type="evidence" value="ECO:0007669"/>
    <property type="project" value="InterPro"/>
</dbReference>
<evidence type="ECO:0000256" key="6">
    <source>
        <dbReference type="ARBA" id="ARBA00023004"/>
    </source>
</evidence>
<dbReference type="InterPro" id="IPR037120">
    <property type="entry name" value="Haem_peroxidase_sf_animal"/>
</dbReference>
<dbReference type="PANTHER" id="PTHR11903:SF11">
    <property type="entry name" value="ALPHA-DIOXYGENASE 1"/>
    <property type="match status" value="1"/>
</dbReference>
<keyword evidence="8" id="KW-1185">Reference proteome</keyword>
<keyword evidence="4" id="KW-0223">Dioxygenase</keyword>
<evidence type="ECO:0000256" key="4">
    <source>
        <dbReference type="ARBA" id="ARBA00022964"/>
    </source>
</evidence>
<dbReference type="AlphaFoldDB" id="A0A833V9S6"/>
<name>A0A833V9S6_9POAL</name>
<organism evidence="7 8">
    <name type="scientific">Carex littledalei</name>
    <dbReference type="NCBI Taxonomy" id="544730"/>
    <lineage>
        <taxon>Eukaryota</taxon>
        <taxon>Viridiplantae</taxon>
        <taxon>Streptophyta</taxon>
        <taxon>Embryophyta</taxon>
        <taxon>Tracheophyta</taxon>
        <taxon>Spermatophyta</taxon>
        <taxon>Magnoliopsida</taxon>
        <taxon>Liliopsida</taxon>
        <taxon>Poales</taxon>
        <taxon>Cyperaceae</taxon>
        <taxon>Cyperoideae</taxon>
        <taxon>Cariceae</taxon>
        <taxon>Carex</taxon>
        <taxon>Carex subgen. Euthyceras</taxon>
    </lineage>
</organism>
<dbReference type="PROSITE" id="PS50292">
    <property type="entry name" value="PEROXIDASE_3"/>
    <property type="match status" value="1"/>
</dbReference>
<reference evidence="7" key="1">
    <citation type="submission" date="2020-01" db="EMBL/GenBank/DDBJ databases">
        <title>Genome sequence of Kobresia littledalei, the first chromosome-level genome in the family Cyperaceae.</title>
        <authorList>
            <person name="Qu G."/>
        </authorList>
    </citation>
    <scope>NUCLEOTIDE SEQUENCE</scope>
    <source>
        <strain evidence="7">C.B.Clarke</strain>
        <tissue evidence="7">Leaf</tissue>
    </source>
</reference>
<dbReference type="Proteomes" id="UP000623129">
    <property type="component" value="Unassembled WGS sequence"/>
</dbReference>
<dbReference type="Pfam" id="PF03098">
    <property type="entry name" value="An_peroxidase"/>
    <property type="match status" value="1"/>
</dbReference>
<dbReference type="GO" id="GO:0006952">
    <property type="term" value="P:defense response"/>
    <property type="evidence" value="ECO:0007669"/>
    <property type="project" value="UniProtKB-KW"/>
</dbReference>
<keyword evidence="3" id="KW-0106">Calcium</keyword>
<dbReference type="SUPFAM" id="SSF48113">
    <property type="entry name" value="Heme-dependent peroxidases"/>
    <property type="match status" value="1"/>
</dbReference>